<comment type="caution">
    <text evidence="1">The sequence shown here is derived from an EMBL/GenBank/DDBJ whole genome shotgun (WGS) entry which is preliminary data.</text>
</comment>
<name>A0A365P2X5_9FLAO</name>
<dbReference type="PROSITE" id="PS51257">
    <property type="entry name" value="PROKAR_LIPOPROTEIN"/>
    <property type="match status" value="1"/>
</dbReference>
<evidence type="ECO:0000313" key="1">
    <source>
        <dbReference type="EMBL" id="RBA28866.1"/>
    </source>
</evidence>
<protein>
    <submittedName>
        <fullName evidence="1">Uncharacterized protein</fullName>
    </submittedName>
</protein>
<dbReference type="OrthoDB" id="1345629at2"/>
<reference evidence="1 2" key="1">
    <citation type="submission" date="2018-06" db="EMBL/GenBank/DDBJ databases">
        <title>Flavobacterium tibetense sp. nov., isolated from a wetland YonghuCo on Tibetan Plateau.</title>
        <authorList>
            <person name="Xing P."/>
            <person name="Phurbu D."/>
            <person name="Lu H."/>
        </authorList>
    </citation>
    <scope>NUCLEOTIDE SEQUENCE [LARGE SCALE GENOMIC DNA]</scope>
    <source>
        <strain evidence="1 2">YH5</strain>
    </source>
</reference>
<accession>A0A365P2X5</accession>
<organism evidence="1 2">
    <name type="scientific">Flavobacterium tibetense</name>
    <dbReference type="NCBI Taxonomy" id="2233533"/>
    <lineage>
        <taxon>Bacteria</taxon>
        <taxon>Pseudomonadati</taxon>
        <taxon>Bacteroidota</taxon>
        <taxon>Flavobacteriia</taxon>
        <taxon>Flavobacteriales</taxon>
        <taxon>Flavobacteriaceae</taxon>
        <taxon>Flavobacterium</taxon>
    </lineage>
</organism>
<sequence length="225" mass="26565">MKIIKSVLVLLVFLSLIYSCKESEAFPEGNTFYFSEPQPINDSEIYSIPNKFVGLYVNEDSIYVNISKKYILKESYFKFRIHVDSLEIVADELVQINGKYIFNNNETFHQQKRIGDSIEFTDKRVDTFFVFSNNQKAKRISGKLVLSEKDSIYWQSKLVYLDKENLVIKYLYSDDDLRKMDSITKIKSKQLDSTSYLISPSRAEFKRFFEIKNLGYESKYRKVKK</sequence>
<dbReference type="AlphaFoldDB" id="A0A365P2X5"/>
<dbReference type="Proteomes" id="UP000253319">
    <property type="component" value="Unassembled WGS sequence"/>
</dbReference>
<proteinExistence type="predicted"/>
<dbReference type="EMBL" id="QLST01000005">
    <property type="protein sequence ID" value="RBA28866.1"/>
    <property type="molecule type" value="Genomic_DNA"/>
</dbReference>
<gene>
    <name evidence="1" type="ORF">DPN68_05635</name>
</gene>
<keyword evidence="2" id="KW-1185">Reference proteome</keyword>
<evidence type="ECO:0000313" key="2">
    <source>
        <dbReference type="Proteomes" id="UP000253319"/>
    </source>
</evidence>
<dbReference type="RefSeq" id="WP_113988667.1">
    <property type="nucleotide sequence ID" value="NZ_QLST01000005.1"/>
</dbReference>